<organism evidence="1 2">
    <name type="scientific">Pontivivens marinum</name>
    <dbReference type="NCBI Taxonomy" id="1690039"/>
    <lineage>
        <taxon>Bacteria</taxon>
        <taxon>Pseudomonadati</taxon>
        <taxon>Pseudomonadota</taxon>
        <taxon>Alphaproteobacteria</taxon>
        <taxon>Rhodobacterales</taxon>
        <taxon>Paracoccaceae</taxon>
        <taxon>Pontivivens</taxon>
    </lineage>
</organism>
<dbReference type="RefSeq" id="WP_145996732.1">
    <property type="nucleotide sequence ID" value="NZ_OCTN01000003.1"/>
</dbReference>
<protein>
    <submittedName>
        <fullName evidence="1">Uncharacterized protein</fullName>
    </submittedName>
</protein>
<dbReference type="EMBL" id="OCTN01000003">
    <property type="protein sequence ID" value="SOH93998.1"/>
    <property type="molecule type" value="Genomic_DNA"/>
</dbReference>
<keyword evidence="2" id="KW-1185">Reference proteome</keyword>
<name>A0A2C9CS00_9RHOB</name>
<evidence type="ECO:0000313" key="1">
    <source>
        <dbReference type="EMBL" id="SOH93998.1"/>
    </source>
</evidence>
<dbReference type="OrthoDB" id="7877343at2"/>
<evidence type="ECO:0000313" key="2">
    <source>
        <dbReference type="Proteomes" id="UP000220034"/>
    </source>
</evidence>
<accession>A0A2C9CS00</accession>
<gene>
    <name evidence="1" type="ORF">SAMN06273572_10323</name>
</gene>
<proteinExistence type="predicted"/>
<reference evidence="2" key="1">
    <citation type="submission" date="2017-09" db="EMBL/GenBank/DDBJ databases">
        <authorList>
            <person name="Varghese N."/>
            <person name="Submissions S."/>
        </authorList>
    </citation>
    <scope>NUCLEOTIDE SEQUENCE [LARGE SCALE GENOMIC DNA]</scope>
    <source>
        <strain evidence="2">C7</strain>
    </source>
</reference>
<dbReference type="AlphaFoldDB" id="A0A2C9CS00"/>
<dbReference type="Proteomes" id="UP000220034">
    <property type="component" value="Unassembled WGS sequence"/>
</dbReference>
<sequence length="218" mass="23410">MSMPISNLIKVATIGLLLLLGACVEQQEDYVAEDPVDGSSEMRRLALERDGQLVVIVPPRGFCIDPDSTHDAAVLAGDCTALGVRPLGPPSSTLALMSASVSDAALPGSGRLRARIASLEVSLQAGRLTALLTQGNSDAHLIKTRLSGDSLYALIEEPERGAFDGASRQYWRVLSEVNERMIVLTVRALDTYWPGEEALLERAIAFRESIRRANSAPV</sequence>